<keyword evidence="5 9" id="KW-0136">Cellulose degradation</keyword>
<evidence type="ECO:0000313" key="15">
    <source>
        <dbReference type="Proteomes" id="UP000677918"/>
    </source>
</evidence>
<dbReference type="InterPro" id="IPR001956">
    <property type="entry name" value="CBM3"/>
</dbReference>
<dbReference type="GO" id="GO:0008810">
    <property type="term" value="F:cellulase activity"/>
    <property type="evidence" value="ECO:0007669"/>
    <property type="project" value="UniProtKB-EC"/>
</dbReference>
<dbReference type="Pfam" id="PF00150">
    <property type="entry name" value="Cellulase"/>
    <property type="match status" value="1"/>
</dbReference>
<feature type="domain" description="CBM3" evidence="13">
    <location>
        <begin position="437"/>
        <end position="585"/>
    </location>
</feature>
<dbReference type="PROSITE" id="PS50853">
    <property type="entry name" value="FN3"/>
    <property type="match status" value="1"/>
</dbReference>
<dbReference type="GO" id="GO:0030248">
    <property type="term" value="F:cellulose binding"/>
    <property type="evidence" value="ECO:0007669"/>
    <property type="project" value="InterPro"/>
</dbReference>
<feature type="compositionally biased region" description="Polar residues" evidence="10">
    <location>
        <begin position="418"/>
        <end position="432"/>
    </location>
</feature>
<dbReference type="SUPFAM" id="SSF49265">
    <property type="entry name" value="Fibronectin type III"/>
    <property type="match status" value="1"/>
</dbReference>
<evidence type="ECO:0000256" key="4">
    <source>
        <dbReference type="ARBA" id="ARBA00022801"/>
    </source>
</evidence>
<dbReference type="InterPro" id="IPR036116">
    <property type="entry name" value="FN3_sf"/>
</dbReference>
<feature type="signal peptide" evidence="11">
    <location>
        <begin position="1"/>
        <end position="29"/>
    </location>
</feature>
<evidence type="ECO:0000259" key="13">
    <source>
        <dbReference type="PROSITE" id="PS51172"/>
    </source>
</evidence>
<dbReference type="GO" id="GO:0030245">
    <property type="term" value="P:cellulose catabolic process"/>
    <property type="evidence" value="ECO:0007669"/>
    <property type="project" value="UniProtKB-KW"/>
</dbReference>
<dbReference type="InterPro" id="IPR036966">
    <property type="entry name" value="CBM3_sf"/>
</dbReference>
<comment type="caution">
    <text evidence="14">The sequence shown here is derived from an EMBL/GenBank/DDBJ whole genome shotgun (WGS) entry which is preliminary data.</text>
</comment>
<dbReference type="Gene3D" id="3.20.20.80">
    <property type="entry name" value="Glycosidases"/>
    <property type="match status" value="1"/>
</dbReference>
<dbReference type="PROSITE" id="PS00659">
    <property type="entry name" value="GLYCOSYL_HYDROL_F5"/>
    <property type="match status" value="1"/>
</dbReference>
<evidence type="ECO:0000256" key="9">
    <source>
        <dbReference type="RuleBase" id="RU361153"/>
    </source>
</evidence>
<dbReference type="AlphaFoldDB" id="A0A8J4H150"/>
<evidence type="ECO:0000256" key="2">
    <source>
        <dbReference type="ARBA" id="ARBA00005641"/>
    </source>
</evidence>
<keyword evidence="7 9" id="KW-0326">Glycosidase</keyword>
<dbReference type="InterPro" id="IPR013783">
    <property type="entry name" value="Ig-like_fold"/>
</dbReference>
<feature type="chain" id="PRO_5035287291" description="Endoglucanase" evidence="11">
    <location>
        <begin position="30"/>
        <end position="585"/>
    </location>
</feature>
<feature type="domain" description="Fibronectin type-III" evidence="12">
    <location>
        <begin position="342"/>
        <end position="431"/>
    </location>
</feature>
<keyword evidence="6 9" id="KW-0119">Carbohydrate metabolism</keyword>
<dbReference type="InterPro" id="IPR017853">
    <property type="entry name" value="GH"/>
</dbReference>
<dbReference type="EC" id="3.2.1.4" evidence="9"/>
<evidence type="ECO:0000259" key="12">
    <source>
        <dbReference type="PROSITE" id="PS50853"/>
    </source>
</evidence>
<dbReference type="InterPro" id="IPR008965">
    <property type="entry name" value="CBM2/CBM3_carb-bd_dom_sf"/>
</dbReference>
<dbReference type="EMBL" id="BOVK01000006">
    <property type="protein sequence ID" value="GIQ67660.1"/>
    <property type="molecule type" value="Genomic_DNA"/>
</dbReference>
<keyword evidence="15" id="KW-1185">Reference proteome</keyword>
<comment type="similarity">
    <text evidence="2 9">Belongs to the glycosyl hydrolase 5 (cellulase A) family.</text>
</comment>
<dbReference type="Pfam" id="PF00041">
    <property type="entry name" value="fn3"/>
    <property type="match status" value="1"/>
</dbReference>
<keyword evidence="4 9" id="KW-0378">Hydrolase</keyword>
<accession>A0A8J4H150</accession>
<keyword evidence="3 11" id="KW-0732">Signal</keyword>
<dbReference type="RefSeq" id="WP_213410278.1">
    <property type="nucleotide sequence ID" value="NZ_BOVK01000006.1"/>
</dbReference>
<comment type="catalytic activity">
    <reaction evidence="1 9">
        <text>Endohydrolysis of (1-&gt;4)-beta-D-glucosidic linkages in cellulose, lichenin and cereal beta-D-glucans.</text>
        <dbReference type="EC" id="3.2.1.4"/>
    </reaction>
</comment>
<dbReference type="CDD" id="cd00063">
    <property type="entry name" value="FN3"/>
    <property type="match status" value="1"/>
</dbReference>
<dbReference type="Gene3D" id="2.60.40.10">
    <property type="entry name" value="Immunoglobulins"/>
    <property type="match status" value="1"/>
</dbReference>
<dbReference type="InterPro" id="IPR018087">
    <property type="entry name" value="Glyco_hydro_5_CS"/>
</dbReference>
<organism evidence="14 15">
    <name type="scientific">Xylanibacillus composti</name>
    <dbReference type="NCBI Taxonomy" id="1572762"/>
    <lineage>
        <taxon>Bacteria</taxon>
        <taxon>Bacillati</taxon>
        <taxon>Bacillota</taxon>
        <taxon>Bacilli</taxon>
        <taxon>Bacillales</taxon>
        <taxon>Paenibacillaceae</taxon>
        <taxon>Xylanibacillus</taxon>
    </lineage>
</organism>
<dbReference type="SUPFAM" id="SSF51445">
    <property type="entry name" value="(Trans)glycosidases"/>
    <property type="match status" value="1"/>
</dbReference>
<evidence type="ECO:0000256" key="6">
    <source>
        <dbReference type="ARBA" id="ARBA00023277"/>
    </source>
</evidence>
<dbReference type="Proteomes" id="UP000677918">
    <property type="component" value="Unassembled WGS sequence"/>
</dbReference>
<evidence type="ECO:0000256" key="11">
    <source>
        <dbReference type="SAM" id="SignalP"/>
    </source>
</evidence>
<evidence type="ECO:0000313" key="14">
    <source>
        <dbReference type="EMBL" id="GIQ67660.1"/>
    </source>
</evidence>
<evidence type="ECO:0000256" key="1">
    <source>
        <dbReference type="ARBA" id="ARBA00000966"/>
    </source>
</evidence>
<sequence length="585" mass="63057">MKKILSMCIAFIMALTVSIQVLPASTSEAAPKDLVSQNGQLQVVNGQLRNAAGQPFQLVGISSHGLQWFGQYVNEDSMRWLRDDWGINVFRAAMYTAEGGYITNPSVKEKVKEAVEAAIALDLYIVIDWHILQDNNPNQYKEQAKAFFAEMSALYGQYPNVIYEIANEPNGNVTWNNDIKPYAEEVIPVIRANDPDGIVIVGTGTWSQDVHHAADNQLSFSNVMYAAHFYAGTHGQFLRDRIDYALNKGAGIFVSEWGTSDATGGGGVYLTQSQQWIDFMNSRNISWINWSLADKNESSAALRPGASPTGGWTNAQLSTSGQFVREQIRNTLGVGGGGPVIPPAPTGLTASAGNGQVTLSWSGSVGASGYNVKRSTSSGGGYATIASNVNGTSFTDQNVTNGTTYYYVVSAVNSSGQSGNSAQVSATPQANNNGGGTSGDLVVQYRVGDTSATDNQMKPQLNIKNNGNSSVNLSNLKIRYYFTNDSGKTINSFCDWAEVGCSNISVNFVQISGNQYYAEIGFTSGAGSLSAGAQSGQMQLRFHYTDWSNFNESNDYSYGGNQSSWADWDRVTLYQNGSLVWGTTP</sequence>
<dbReference type="Pfam" id="PF00942">
    <property type="entry name" value="CBM_3"/>
    <property type="match status" value="1"/>
</dbReference>
<protein>
    <recommendedName>
        <fullName evidence="9">Endoglucanase</fullName>
        <ecNumber evidence="9">3.2.1.4</ecNumber>
    </recommendedName>
</protein>
<keyword evidence="8 9" id="KW-0624">Polysaccharide degradation</keyword>
<dbReference type="PANTHER" id="PTHR34142:SF1">
    <property type="entry name" value="GLYCOSIDE HYDROLASE FAMILY 5 DOMAIN-CONTAINING PROTEIN"/>
    <property type="match status" value="1"/>
</dbReference>
<dbReference type="SMART" id="SM00060">
    <property type="entry name" value="FN3"/>
    <property type="match status" value="1"/>
</dbReference>
<name>A0A8J4H150_9BACL</name>
<evidence type="ECO:0000256" key="3">
    <source>
        <dbReference type="ARBA" id="ARBA00022729"/>
    </source>
</evidence>
<evidence type="ECO:0000256" key="8">
    <source>
        <dbReference type="ARBA" id="ARBA00023326"/>
    </source>
</evidence>
<dbReference type="SMART" id="SM01067">
    <property type="entry name" value="CBM_3"/>
    <property type="match status" value="1"/>
</dbReference>
<reference evidence="14" key="1">
    <citation type="submission" date="2021-04" db="EMBL/GenBank/DDBJ databases">
        <title>Draft genome sequence of Xylanibacillus composti strain K13.</title>
        <authorList>
            <person name="Uke A."/>
            <person name="Chhe C."/>
            <person name="Baramee S."/>
            <person name="Kosugi A."/>
        </authorList>
    </citation>
    <scope>NUCLEOTIDE SEQUENCE</scope>
    <source>
        <strain evidence="14">K13</strain>
    </source>
</reference>
<proteinExistence type="inferred from homology"/>
<evidence type="ECO:0000256" key="10">
    <source>
        <dbReference type="SAM" id="MobiDB-lite"/>
    </source>
</evidence>
<dbReference type="InterPro" id="IPR003961">
    <property type="entry name" value="FN3_dom"/>
</dbReference>
<dbReference type="SUPFAM" id="SSF49384">
    <property type="entry name" value="Carbohydrate-binding domain"/>
    <property type="match status" value="1"/>
</dbReference>
<dbReference type="PROSITE" id="PS51172">
    <property type="entry name" value="CBM3"/>
    <property type="match status" value="1"/>
</dbReference>
<evidence type="ECO:0000256" key="7">
    <source>
        <dbReference type="ARBA" id="ARBA00023295"/>
    </source>
</evidence>
<evidence type="ECO:0000256" key="5">
    <source>
        <dbReference type="ARBA" id="ARBA00023001"/>
    </source>
</evidence>
<feature type="region of interest" description="Disordered" evidence="10">
    <location>
        <begin position="418"/>
        <end position="440"/>
    </location>
</feature>
<dbReference type="InterPro" id="IPR001547">
    <property type="entry name" value="Glyco_hydro_5"/>
</dbReference>
<dbReference type="Gene3D" id="2.60.40.710">
    <property type="entry name" value="Endoglucanase-like"/>
    <property type="match status" value="1"/>
</dbReference>
<gene>
    <name evidence="14" type="ORF">XYCOK13_04840</name>
</gene>
<dbReference type="PANTHER" id="PTHR34142">
    <property type="entry name" value="ENDO-BETA-1,4-GLUCANASE A"/>
    <property type="match status" value="1"/>
</dbReference>